<evidence type="ECO:0000313" key="3">
    <source>
        <dbReference type="Proteomes" id="UP000217676"/>
    </source>
</evidence>
<dbReference type="InterPro" id="IPR030934">
    <property type="entry name" value="Intein_C"/>
</dbReference>
<proteinExistence type="predicted"/>
<sequence length="491" mass="53859">MSTGAGTGIGGTWYVVDEDSVEITDTKQKNDCVIEIGLEGCTVTFEVTFNADVDFFLCLNPDVPATEAGCPSSDSLLLRTEHFKDRKKDVTHYFSKWDLIEQTLTYKILKAVLLQDFVDCWHGSTSGCLWAGSNFIPGKVFGTIAEGIRALDAALNTGVSVVDAFNALRKLDLDPATLARIENTVNLYEDMVTSCRVNSFPGATQVLMADGSHRAISAVRRGDRVLAEDPDSGRRGPQTVTSTYAHDTDLLVDIRLVDGQRLTSTAGHRVHVAGRGWILVSDLRAGDRLRSPDGSLRAVGALRTRAAVKDSRVYDITVDGLHTFYVRAEGPRPSDLLVHNCANLADELAYPDSGAHTLSRHVNPTPQQAVDFAKENERKGLAPISTVWTSQDIAQQAVERVLADYFFPRGKKRTASFDALDNFLNKRGQWRNKAEFEITGKWDMYSSLGTVYKASGPAEAAGNQVRVVLKRLPGKQGHLGYIVYTAYPMPK</sequence>
<dbReference type="InterPro" id="IPR036844">
    <property type="entry name" value="Hint_dom_sf"/>
</dbReference>
<dbReference type="Pfam" id="PF18431">
    <property type="entry name" value="RNAse_A_bac"/>
    <property type="match status" value="1"/>
</dbReference>
<dbReference type="Proteomes" id="UP000217676">
    <property type="component" value="Chromosome"/>
</dbReference>
<dbReference type="SUPFAM" id="SSF51294">
    <property type="entry name" value="Hedgehog/intein (Hint) domain"/>
    <property type="match status" value="1"/>
</dbReference>
<gene>
    <name evidence="2" type="ORF">SLA_5304</name>
</gene>
<dbReference type="InterPro" id="IPR006141">
    <property type="entry name" value="Intein_N"/>
</dbReference>
<evidence type="ECO:0000313" key="2">
    <source>
        <dbReference type="EMBL" id="BAU86185.1"/>
    </source>
</evidence>
<dbReference type="SMART" id="SM00306">
    <property type="entry name" value="HintN"/>
    <property type="match status" value="1"/>
</dbReference>
<name>A0A160P5F9_STRLU</name>
<dbReference type="InterPro" id="IPR041436">
    <property type="entry name" value="RNAse_A_bac"/>
</dbReference>
<feature type="domain" description="Hint" evidence="1">
    <location>
        <begin position="197"/>
        <end position="293"/>
    </location>
</feature>
<protein>
    <submittedName>
        <fullName evidence="2">YD repeat-containing protein</fullName>
    </submittedName>
</protein>
<dbReference type="PROSITE" id="PS50817">
    <property type="entry name" value="INTEIN_N_TER"/>
    <property type="match status" value="1"/>
</dbReference>
<dbReference type="EMBL" id="AP017424">
    <property type="protein sequence ID" value="BAU86185.1"/>
    <property type="molecule type" value="Genomic_DNA"/>
</dbReference>
<dbReference type="Gene3D" id="2.170.16.10">
    <property type="entry name" value="Hedgehog/Intein (Hint) domain"/>
    <property type="match status" value="1"/>
</dbReference>
<dbReference type="AlphaFoldDB" id="A0A160P5F9"/>
<organism evidence="2 3">
    <name type="scientific">Streptomyces laurentii</name>
    <dbReference type="NCBI Taxonomy" id="39478"/>
    <lineage>
        <taxon>Bacteria</taxon>
        <taxon>Bacillati</taxon>
        <taxon>Actinomycetota</taxon>
        <taxon>Actinomycetes</taxon>
        <taxon>Kitasatosporales</taxon>
        <taxon>Streptomycetaceae</taxon>
        <taxon>Streptomyces</taxon>
    </lineage>
</organism>
<dbReference type="KEGG" id="slau:SLA_5304"/>
<dbReference type="CDD" id="cd00081">
    <property type="entry name" value="Hint"/>
    <property type="match status" value="1"/>
</dbReference>
<dbReference type="InterPro" id="IPR003587">
    <property type="entry name" value="Hint_dom_N"/>
</dbReference>
<reference evidence="2 3" key="1">
    <citation type="journal article" date="2016" name="Genome Announc.">
        <title>Complete Genome Sequence of Thiostrepton-Producing Streptomyces laurentii ATCC 31255.</title>
        <authorList>
            <person name="Doi K."/>
            <person name="Fujino Y."/>
            <person name="Nagayoshi Y."/>
            <person name="Ohshima T."/>
            <person name="Ogata S."/>
        </authorList>
    </citation>
    <scope>NUCLEOTIDE SEQUENCE [LARGE SCALE GENOMIC DNA]</scope>
    <source>
        <strain evidence="2 3">ATCC 31255</strain>
    </source>
</reference>
<dbReference type="NCBIfam" id="TIGR01443">
    <property type="entry name" value="intein_Cterm"/>
    <property type="match status" value="1"/>
</dbReference>
<dbReference type="PROSITE" id="PS50818">
    <property type="entry name" value="INTEIN_C_TER"/>
    <property type="match status" value="1"/>
</dbReference>
<dbReference type="GO" id="GO:0016539">
    <property type="term" value="P:intein-mediated protein splicing"/>
    <property type="evidence" value="ECO:0007669"/>
    <property type="project" value="InterPro"/>
</dbReference>
<dbReference type="Pfam" id="PF07591">
    <property type="entry name" value="PT-HINT"/>
    <property type="match status" value="1"/>
</dbReference>
<keyword evidence="3" id="KW-1185">Reference proteome</keyword>
<accession>A0A160P5F9</accession>
<evidence type="ECO:0000259" key="1">
    <source>
        <dbReference type="SMART" id="SM00306"/>
    </source>
</evidence>